<dbReference type="InterPro" id="IPR002577">
    <property type="entry name" value="HTH_HxlR"/>
</dbReference>
<evidence type="ECO:0000313" key="5">
    <source>
        <dbReference type="EMBL" id="QGZ96791.1"/>
    </source>
</evidence>
<dbReference type="AlphaFoldDB" id="A0A6I6MRK3"/>
<keyword evidence="3" id="KW-0804">Transcription</keyword>
<dbReference type="PANTHER" id="PTHR33204">
    <property type="entry name" value="TRANSCRIPTIONAL REGULATOR, MARR FAMILY"/>
    <property type="match status" value="1"/>
</dbReference>
<feature type="domain" description="HTH hxlR-type" evidence="4">
    <location>
        <begin position="16"/>
        <end position="111"/>
    </location>
</feature>
<protein>
    <submittedName>
        <fullName evidence="5">HTH-type transcriptional activator HxlR</fullName>
    </submittedName>
</protein>
<dbReference type="Gene3D" id="1.10.10.10">
    <property type="entry name" value="Winged helix-like DNA-binding domain superfamily/Winged helix DNA-binding domain"/>
    <property type="match status" value="1"/>
</dbReference>
<dbReference type="EMBL" id="CP047045">
    <property type="protein sequence ID" value="QGZ96791.1"/>
    <property type="molecule type" value="Genomic_DNA"/>
</dbReference>
<dbReference type="InterPro" id="IPR036390">
    <property type="entry name" value="WH_DNA-bd_sf"/>
</dbReference>
<dbReference type="Proteomes" id="UP000431269">
    <property type="component" value="Chromosome"/>
</dbReference>
<accession>A0A6I6MRK3</accession>
<dbReference type="KEGG" id="tsv:DSM104635_03653"/>
<evidence type="ECO:0000256" key="1">
    <source>
        <dbReference type="ARBA" id="ARBA00023015"/>
    </source>
</evidence>
<evidence type="ECO:0000259" key="4">
    <source>
        <dbReference type="PROSITE" id="PS51118"/>
    </source>
</evidence>
<dbReference type="GO" id="GO:0003677">
    <property type="term" value="F:DNA binding"/>
    <property type="evidence" value="ECO:0007669"/>
    <property type="project" value="UniProtKB-KW"/>
</dbReference>
<gene>
    <name evidence="5" type="primary">hxlR</name>
    <name evidence="5" type="ORF">DSM104635_03653</name>
</gene>
<reference evidence="6" key="1">
    <citation type="submission" date="2019-12" db="EMBL/GenBank/DDBJ databases">
        <title>Complete genome of Terracaulis silvestris 0127_4.</title>
        <authorList>
            <person name="Vieira S."/>
            <person name="Riedel T."/>
            <person name="Sproer C."/>
            <person name="Pascual J."/>
            <person name="Boedeker C."/>
            <person name="Overmann J."/>
        </authorList>
    </citation>
    <scope>NUCLEOTIDE SEQUENCE [LARGE SCALE GENOMIC DNA]</scope>
    <source>
        <strain evidence="6">0127_4</strain>
    </source>
</reference>
<dbReference type="SUPFAM" id="SSF46785">
    <property type="entry name" value="Winged helix' DNA-binding domain"/>
    <property type="match status" value="1"/>
</dbReference>
<evidence type="ECO:0000256" key="2">
    <source>
        <dbReference type="ARBA" id="ARBA00023125"/>
    </source>
</evidence>
<name>A0A6I6MRK3_9CAUL</name>
<proteinExistence type="predicted"/>
<sequence>MTAHLKQPGEPIAEDCPMRAAMSAIGGKWSLILLYWLDKAPRRFNELQRLVPDISHKVLTEVLRTLEDEALITRTVCGTNVEYAISPHGQSASPLIDAIHDWGQAHLARSMSAQR</sequence>
<evidence type="ECO:0000256" key="3">
    <source>
        <dbReference type="ARBA" id="ARBA00023163"/>
    </source>
</evidence>
<organism evidence="5 6">
    <name type="scientific">Terricaulis silvestris</name>
    <dbReference type="NCBI Taxonomy" id="2686094"/>
    <lineage>
        <taxon>Bacteria</taxon>
        <taxon>Pseudomonadati</taxon>
        <taxon>Pseudomonadota</taxon>
        <taxon>Alphaproteobacteria</taxon>
        <taxon>Caulobacterales</taxon>
        <taxon>Caulobacteraceae</taxon>
        <taxon>Terricaulis</taxon>
    </lineage>
</organism>
<keyword evidence="6" id="KW-1185">Reference proteome</keyword>
<evidence type="ECO:0000313" key="6">
    <source>
        <dbReference type="Proteomes" id="UP000431269"/>
    </source>
</evidence>
<dbReference type="Pfam" id="PF01638">
    <property type="entry name" value="HxlR"/>
    <property type="match status" value="1"/>
</dbReference>
<dbReference type="InterPro" id="IPR036388">
    <property type="entry name" value="WH-like_DNA-bd_sf"/>
</dbReference>
<dbReference type="RefSeq" id="WP_228445753.1">
    <property type="nucleotide sequence ID" value="NZ_CP047045.1"/>
</dbReference>
<keyword evidence="2" id="KW-0238">DNA-binding</keyword>
<keyword evidence="1" id="KW-0805">Transcription regulation</keyword>
<dbReference type="PROSITE" id="PS51118">
    <property type="entry name" value="HTH_HXLR"/>
    <property type="match status" value="1"/>
</dbReference>